<evidence type="ECO:0000256" key="7">
    <source>
        <dbReference type="ARBA" id="ARBA00023242"/>
    </source>
</evidence>
<proteinExistence type="predicted"/>
<dbReference type="GO" id="GO:0000981">
    <property type="term" value="F:DNA-binding transcription factor activity, RNA polymerase II-specific"/>
    <property type="evidence" value="ECO:0007669"/>
    <property type="project" value="InterPro"/>
</dbReference>
<dbReference type="PANTHER" id="PTHR47782:SF2">
    <property type="entry name" value="TRANSCRIPTION FACTOR, PUTATIVE (AFU_ORTHOLOGUE AFUA_4G12570)-RELATED"/>
    <property type="match status" value="1"/>
</dbReference>
<evidence type="ECO:0000256" key="2">
    <source>
        <dbReference type="ARBA" id="ARBA00022723"/>
    </source>
</evidence>
<dbReference type="Gene3D" id="4.10.240.10">
    <property type="entry name" value="Zn(2)-C6 fungal-type DNA-binding domain"/>
    <property type="match status" value="1"/>
</dbReference>
<evidence type="ECO:0000256" key="6">
    <source>
        <dbReference type="ARBA" id="ARBA00023163"/>
    </source>
</evidence>
<dbReference type="GO" id="GO:0005634">
    <property type="term" value="C:nucleus"/>
    <property type="evidence" value="ECO:0007669"/>
    <property type="project" value="UniProtKB-SubCell"/>
</dbReference>
<dbReference type="Pfam" id="PF04082">
    <property type="entry name" value="Fungal_trans"/>
    <property type="match status" value="1"/>
</dbReference>
<keyword evidence="4" id="KW-0805">Transcription regulation</keyword>
<dbReference type="VEuPathDB" id="FungiDB:FOZG_01173"/>
<dbReference type="GO" id="GO:0045944">
    <property type="term" value="P:positive regulation of transcription by RNA polymerase II"/>
    <property type="evidence" value="ECO:0007669"/>
    <property type="project" value="TreeGrafter"/>
</dbReference>
<keyword evidence="6" id="KW-0804">Transcription</keyword>
<evidence type="ECO:0000259" key="8">
    <source>
        <dbReference type="PROSITE" id="PS50048"/>
    </source>
</evidence>
<name>W9L8Z9_FUSOX</name>
<dbReference type="PROSITE" id="PS00463">
    <property type="entry name" value="ZN2_CY6_FUNGAL_1"/>
    <property type="match status" value="1"/>
</dbReference>
<dbReference type="Pfam" id="PF00172">
    <property type="entry name" value="Zn_clus"/>
    <property type="match status" value="1"/>
</dbReference>
<dbReference type="EMBL" id="JH717896">
    <property type="protein sequence ID" value="EWZ50791.1"/>
    <property type="molecule type" value="Genomic_DNA"/>
</dbReference>
<dbReference type="AlphaFoldDB" id="W9L8Z9"/>
<dbReference type="SUPFAM" id="SSF57701">
    <property type="entry name" value="Zn2/Cys6 DNA-binding domain"/>
    <property type="match status" value="1"/>
</dbReference>
<gene>
    <name evidence="9" type="ORF">FOZG_01173</name>
</gene>
<evidence type="ECO:0000256" key="3">
    <source>
        <dbReference type="ARBA" id="ARBA00022833"/>
    </source>
</evidence>
<dbReference type="InterPro" id="IPR001138">
    <property type="entry name" value="Zn2Cys6_DnaBD"/>
</dbReference>
<dbReference type="GO" id="GO:0006351">
    <property type="term" value="P:DNA-templated transcription"/>
    <property type="evidence" value="ECO:0007669"/>
    <property type="project" value="InterPro"/>
</dbReference>
<comment type="subcellular location">
    <subcellularLocation>
        <location evidence="1">Nucleus</location>
    </subcellularLocation>
</comment>
<reference evidence="9" key="2">
    <citation type="submission" date="2012-06" db="EMBL/GenBank/DDBJ databases">
        <title>Annotation of the Genome Sequence of Fusarium oxysporum Fo47.</title>
        <authorList>
            <consortium name="The Broad Institute Genomics Platform"/>
            <person name="Ma L.-J."/>
            <person name="Corby-Kistler H."/>
            <person name="Broz K."/>
            <person name="Gale L.R."/>
            <person name="Jonkers W."/>
            <person name="O'Donnell K."/>
            <person name="Ploetz R."/>
            <person name="Steinberg C."/>
            <person name="Schwartz D.C."/>
            <person name="VanEtten H."/>
            <person name="Zhou S."/>
            <person name="Young S.K."/>
            <person name="Zeng Q."/>
            <person name="Gargeya S."/>
            <person name="Fitzgerald M."/>
            <person name="Abouelleil A."/>
            <person name="Alvarado L."/>
            <person name="Chapman S.B."/>
            <person name="Gainer-Dewar J."/>
            <person name="Goldberg J."/>
            <person name="Griggs A."/>
            <person name="Gujja S."/>
            <person name="Hansen M."/>
            <person name="Howarth C."/>
            <person name="Imamovic A."/>
            <person name="Ireland A."/>
            <person name="Larimer J."/>
            <person name="McCowan C."/>
            <person name="Murphy C."/>
            <person name="Pearson M."/>
            <person name="Poon T.W."/>
            <person name="Priest M."/>
            <person name="Roberts A."/>
            <person name="Saif S."/>
            <person name="Shea T."/>
            <person name="Sykes S."/>
            <person name="Wortman J."/>
            <person name="Nusbaum C."/>
            <person name="Birren B."/>
        </authorList>
    </citation>
    <scope>NUCLEOTIDE SEQUENCE</scope>
    <source>
        <strain evidence="9">Fo47</strain>
    </source>
</reference>
<keyword evidence="5" id="KW-0238">DNA-binding</keyword>
<evidence type="ECO:0000313" key="9">
    <source>
        <dbReference type="EMBL" id="EWZ50790.1"/>
    </source>
</evidence>
<dbReference type="CDD" id="cd12148">
    <property type="entry name" value="fungal_TF_MHR"/>
    <property type="match status" value="1"/>
</dbReference>
<dbReference type="InterPro" id="IPR007219">
    <property type="entry name" value="XnlR_reg_dom"/>
</dbReference>
<keyword evidence="3" id="KW-0862">Zinc</keyword>
<protein>
    <recommendedName>
        <fullName evidence="8">Zn(2)-C6 fungal-type domain-containing protein</fullName>
    </recommendedName>
</protein>
<dbReference type="GO" id="GO:0008270">
    <property type="term" value="F:zinc ion binding"/>
    <property type="evidence" value="ECO:0007669"/>
    <property type="project" value="InterPro"/>
</dbReference>
<reference evidence="9" key="1">
    <citation type="submission" date="2011-06" db="EMBL/GenBank/DDBJ databases">
        <title>The Genome Sequence of Fusarium oxysporum Fo47.</title>
        <authorList>
            <consortium name="The Broad Institute Genome Sequencing Platform"/>
            <person name="Ma L.-J."/>
            <person name="Gale L.R."/>
            <person name="Schwartz D.C."/>
            <person name="Zhou S."/>
            <person name="Corby-Kistler H."/>
            <person name="Young S.K."/>
            <person name="Zeng Q."/>
            <person name="Gargeya S."/>
            <person name="Fitzgerald M."/>
            <person name="Haas B."/>
            <person name="Abouelleil A."/>
            <person name="Alvarado L."/>
            <person name="Arachchi H.M."/>
            <person name="Berlin A."/>
            <person name="Brown A."/>
            <person name="Chapman S.B."/>
            <person name="Chen Z."/>
            <person name="Dunbar C."/>
            <person name="Freedman E."/>
            <person name="Gearin G."/>
            <person name="Gellesch M."/>
            <person name="Goldberg J."/>
            <person name="Griggs A."/>
            <person name="Gujja S."/>
            <person name="Heiman D."/>
            <person name="Howarth C."/>
            <person name="Larson L."/>
            <person name="Lui A."/>
            <person name="MacDonald P.J.P."/>
            <person name="Mehta T."/>
            <person name="Montmayeur A."/>
            <person name="Murphy C."/>
            <person name="Neiman D."/>
            <person name="Pearson M."/>
            <person name="Priest M."/>
            <person name="Roberts A."/>
            <person name="Saif S."/>
            <person name="Shea T."/>
            <person name="Shenoy N."/>
            <person name="Sisk P."/>
            <person name="Stolte C."/>
            <person name="Sykes S."/>
            <person name="Wortman J."/>
            <person name="Nusbaum C."/>
            <person name="Birren B."/>
        </authorList>
    </citation>
    <scope>NUCLEOTIDE SEQUENCE [LARGE SCALE GENOMIC DNA]</scope>
    <source>
        <strain evidence="9">Fo47</strain>
    </source>
</reference>
<dbReference type="PANTHER" id="PTHR47782">
    <property type="entry name" value="ZN(II)2CYS6 TRANSCRIPTION FACTOR (EUROFUNG)-RELATED"/>
    <property type="match status" value="1"/>
</dbReference>
<keyword evidence="2" id="KW-0479">Metal-binding</keyword>
<accession>W9L8Z9</accession>
<evidence type="ECO:0000256" key="1">
    <source>
        <dbReference type="ARBA" id="ARBA00004123"/>
    </source>
</evidence>
<evidence type="ECO:0000256" key="4">
    <source>
        <dbReference type="ARBA" id="ARBA00023015"/>
    </source>
</evidence>
<dbReference type="InterPro" id="IPR052202">
    <property type="entry name" value="Yeast_MetPath_Reg"/>
</dbReference>
<dbReference type="EMBL" id="JH717896">
    <property type="protein sequence ID" value="EWZ50790.1"/>
    <property type="molecule type" value="Genomic_DNA"/>
</dbReference>
<dbReference type="PROSITE" id="PS50048">
    <property type="entry name" value="ZN2_CY6_FUNGAL_2"/>
    <property type="match status" value="1"/>
</dbReference>
<sequence length="632" mass="71414">MPRPSFSHNPLLRVSRPVSACSRCRAAKVKCDGKLPACTACEKAGRSNECSAANDQFARGKERSYVAALELRIEKLEKRLQFAKSRKASVALHDTDASAFNVQQMDRRDSLALIRAAIHRKAAQKRETSDVNSLVSDFGFLSVNATTRDFEPISTNMTFARLVLAATTNDALPESDQARLPPRQTAHVLVQHYMDNVYSLFPCFSETSLLTALDDIYQEDTRTIKDSDYWMVYMVLAIGSTVQSKRSQDTHYLTGLEYASRAMNHADGALTPGYVTQIQSLLLLTQYAMLDPAHFDSWHLIGFTARAIVDLGFHQDPPLSSIPDKASLDMRRKIFYCVYALDRAISMVHARTFSFTDDTVNVAFPQASNNGRKSSVSGPITGPQPADPALLLFQLRRAQSHWYQELYQSGSVPLQDPISYIWKMCLDMREWQDTLPTNLAPEIRQLFDQELRYSYVYCIAPSARAPSITDYNRILIFEHSMAYLDTVHEIAHGAQNSGFYTYHDVLRVYFMANQFLAVLRDAEDMLLSGMPVPIPISRPGAAPAPPLPRRLQPQGMNGEDNLDRSLRCLDKVSQTLDTYGDRWADASTWRESFSMISQEMVDRLSRRKQIRDTAREQYQLQYQGRGDAMGRS</sequence>
<dbReference type="CDD" id="cd00067">
    <property type="entry name" value="GAL4"/>
    <property type="match status" value="1"/>
</dbReference>
<keyword evidence="7" id="KW-0539">Nucleus</keyword>
<organism evidence="9">
    <name type="scientific">Fusarium oxysporum Fo47</name>
    <dbReference type="NCBI Taxonomy" id="660027"/>
    <lineage>
        <taxon>Eukaryota</taxon>
        <taxon>Fungi</taxon>
        <taxon>Dikarya</taxon>
        <taxon>Ascomycota</taxon>
        <taxon>Pezizomycotina</taxon>
        <taxon>Sordariomycetes</taxon>
        <taxon>Hypocreomycetidae</taxon>
        <taxon>Hypocreales</taxon>
        <taxon>Nectriaceae</taxon>
        <taxon>Fusarium</taxon>
        <taxon>Fusarium oxysporum species complex</taxon>
    </lineage>
</organism>
<dbReference type="InterPro" id="IPR036864">
    <property type="entry name" value="Zn2-C6_fun-type_DNA-bd_sf"/>
</dbReference>
<dbReference type="GO" id="GO:0043565">
    <property type="term" value="F:sequence-specific DNA binding"/>
    <property type="evidence" value="ECO:0007669"/>
    <property type="project" value="TreeGrafter"/>
</dbReference>
<dbReference type="SMART" id="SM00066">
    <property type="entry name" value="GAL4"/>
    <property type="match status" value="1"/>
</dbReference>
<dbReference type="Proteomes" id="UP000030766">
    <property type="component" value="Unassembled WGS sequence"/>
</dbReference>
<evidence type="ECO:0000256" key="5">
    <source>
        <dbReference type="ARBA" id="ARBA00023125"/>
    </source>
</evidence>
<dbReference type="SMART" id="SM00906">
    <property type="entry name" value="Fungal_trans"/>
    <property type="match status" value="1"/>
</dbReference>
<feature type="domain" description="Zn(2)-C6 fungal-type" evidence="8">
    <location>
        <begin position="20"/>
        <end position="52"/>
    </location>
</feature>